<evidence type="ECO:0000313" key="3">
    <source>
        <dbReference type="Proteomes" id="UP000812277"/>
    </source>
</evidence>
<dbReference type="Proteomes" id="UP000812277">
    <property type="component" value="Unassembled WGS sequence"/>
</dbReference>
<dbReference type="Pfam" id="PF12867">
    <property type="entry name" value="DinB_2"/>
    <property type="match status" value="1"/>
</dbReference>
<evidence type="ECO:0000259" key="1">
    <source>
        <dbReference type="Pfam" id="PF12867"/>
    </source>
</evidence>
<sequence length="179" mass="20426">MNTMEALKRLEDHVVYYLHELEGFSIEQLQRKPSEDEWSLGQMYQHLINSALHMHLRNIEQCMTQSGDASASPAEQTKDGAAIFEQGGFPPIRIQVPASPQYTPGQPESKEQLILGLNSVVQRMKEIEPTLEKAPSNSTVSHPRFGALHAKEWYLLIEMHYRHHLLQLTRLKNALESSV</sequence>
<organism evidence="2 3">
    <name type="scientific">Paenibacillus oenotherae</name>
    <dbReference type="NCBI Taxonomy" id="1435645"/>
    <lineage>
        <taxon>Bacteria</taxon>
        <taxon>Bacillati</taxon>
        <taxon>Bacillota</taxon>
        <taxon>Bacilli</taxon>
        <taxon>Bacillales</taxon>
        <taxon>Paenibacillaceae</taxon>
        <taxon>Paenibacillus</taxon>
    </lineage>
</organism>
<dbReference type="RefSeq" id="WP_219874414.1">
    <property type="nucleotide sequence ID" value="NZ_JAHZIJ010000021.1"/>
</dbReference>
<proteinExistence type="predicted"/>
<gene>
    <name evidence="2" type="ORF">K0T92_20805</name>
</gene>
<dbReference type="InterPro" id="IPR034660">
    <property type="entry name" value="DinB/YfiT-like"/>
</dbReference>
<comment type="caution">
    <text evidence="2">The sequence shown here is derived from an EMBL/GenBank/DDBJ whole genome shotgun (WGS) entry which is preliminary data.</text>
</comment>
<evidence type="ECO:0000313" key="2">
    <source>
        <dbReference type="EMBL" id="MBW7477159.1"/>
    </source>
</evidence>
<accession>A0ABS7DBK9</accession>
<protein>
    <submittedName>
        <fullName evidence="2">DinB family protein</fullName>
    </submittedName>
</protein>
<dbReference type="Gene3D" id="1.20.120.450">
    <property type="entry name" value="dinb family like domain"/>
    <property type="match status" value="1"/>
</dbReference>
<feature type="domain" description="DinB-like" evidence="1">
    <location>
        <begin position="17"/>
        <end position="168"/>
    </location>
</feature>
<dbReference type="EMBL" id="JAHZIJ010000021">
    <property type="protein sequence ID" value="MBW7477159.1"/>
    <property type="molecule type" value="Genomic_DNA"/>
</dbReference>
<name>A0ABS7DBK9_9BACL</name>
<dbReference type="SUPFAM" id="SSF109854">
    <property type="entry name" value="DinB/YfiT-like putative metalloenzymes"/>
    <property type="match status" value="1"/>
</dbReference>
<reference evidence="2 3" key="1">
    <citation type="submission" date="2021-07" db="EMBL/GenBank/DDBJ databases">
        <title>Paenibacillus radiodurans sp. nov., isolated from the southeastern edge of Tengger Desert.</title>
        <authorList>
            <person name="Zhang G."/>
        </authorList>
    </citation>
    <scope>NUCLEOTIDE SEQUENCE [LARGE SCALE GENOMIC DNA]</scope>
    <source>
        <strain evidence="2 3">DT7-4</strain>
    </source>
</reference>
<dbReference type="InterPro" id="IPR024775">
    <property type="entry name" value="DinB-like"/>
</dbReference>
<keyword evidence="3" id="KW-1185">Reference proteome</keyword>